<protein>
    <recommendedName>
        <fullName evidence="4">Transmembrane protein</fullName>
    </recommendedName>
</protein>
<name>S8DUJ7_9LAMI</name>
<feature type="transmembrane region" description="Helical" evidence="1">
    <location>
        <begin position="48"/>
        <end position="67"/>
    </location>
</feature>
<keyword evidence="1" id="KW-0472">Membrane</keyword>
<gene>
    <name evidence="2" type="ORF">M569_11193</name>
</gene>
<feature type="transmembrane region" description="Helical" evidence="1">
    <location>
        <begin position="118"/>
        <end position="138"/>
    </location>
</feature>
<dbReference type="PANTHER" id="PTHR35471:SF1">
    <property type="entry name" value="OS07G0223700 PROTEIN"/>
    <property type="match status" value="1"/>
</dbReference>
<dbReference type="Proteomes" id="UP000015453">
    <property type="component" value="Unassembled WGS sequence"/>
</dbReference>
<comment type="caution">
    <text evidence="2">The sequence shown here is derived from an EMBL/GenBank/DDBJ whole genome shotgun (WGS) entry which is preliminary data.</text>
</comment>
<accession>S8DUJ7</accession>
<keyword evidence="1" id="KW-1133">Transmembrane helix</keyword>
<dbReference type="PANTHER" id="PTHR35471">
    <property type="entry name" value="OS07G0223700 PROTEIN"/>
    <property type="match status" value="1"/>
</dbReference>
<feature type="transmembrane region" description="Helical" evidence="1">
    <location>
        <begin position="79"/>
        <end position="98"/>
    </location>
</feature>
<dbReference type="OrthoDB" id="1916950at2759"/>
<dbReference type="AlphaFoldDB" id="S8DUJ7"/>
<organism evidence="2 3">
    <name type="scientific">Genlisea aurea</name>
    <dbReference type="NCBI Taxonomy" id="192259"/>
    <lineage>
        <taxon>Eukaryota</taxon>
        <taxon>Viridiplantae</taxon>
        <taxon>Streptophyta</taxon>
        <taxon>Embryophyta</taxon>
        <taxon>Tracheophyta</taxon>
        <taxon>Spermatophyta</taxon>
        <taxon>Magnoliopsida</taxon>
        <taxon>eudicotyledons</taxon>
        <taxon>Gunneridae</taxon>
        <taxon>Pentapetalae</taxon>
        <taxon>asterids</taxon>
        <taxon>lamiids</taxon>
        <taxon>Lamiales</taxon>
        <taxon>Lentibulariaceae</taxon>
        <taxon>Genlisea</taxon>
    </lineage>
</organism>
<evidence type="ECO:0000313" key="2">
    <source>
        <dbReference type="EMBL" id="EPS63582.1"/>
    </source>
</evidence>
<keyword evidence="3" id="KW-1185">Reference proteome</keyword>
<feature type="non-terminal residue" evidence="2">
    <location>
        <position position="206"/>
    </location>
</feature>
<keyword evidence="1" id="KW-0812">Transmembrane</keyword>
<evidence type="ECO:0000313" key="3">
    <source>
        <dbReference type="Proteomes" id="UP000015453"/>
    </source>
</evidence>
<reference evidence="2 3" key="1">
    <citation type="journal article" date="2013" name="BMC Genomics">
        <title>The miniature genome of a carnivorous plant Genlisea aurea contains a low number of genes and short non-coding sequences.</title>
        <authorList>
            <person name="Leushkin E.V."/>
            <person name="Sutormin R.A."/>
            <person name="Nabieva E.R."/>
            <person name="Penin A.A."/>
            <person name="Kondrashov A.S."/>
            <person name="Logacheva M.D."/>
        </authorList>
    </citation>
    <scope>NUCLEOTIDE SEQUENCE [LARGE SCALE GENOMIC DNA]</scope>
</reference>
<proteinExistence type="predicted"/>
<sequence length="206" mass="22971">MMRGCGGCGLRWTEIQAWIRDYDNLQRLAVNLIYAQIGCALIGSLGPLYSGILLVNLVISLFALVAIESSSQILARTYAILLFCSIFVDVSWFVLFSHDIWDFPPEFYGSFVSYSVKLTLTMQIIGFTVRLSSSAVWIQMYRLGAAYVYSSDNRDADAYLRNSFLNPATSSIARLTSRPDDEIIGGSIYDAANYSALIEDGRDEAY</sequence>
<dbReference type="EMBL" id="AUSU01005386">
    <property type="protein sequence ID" value="EPS63582.1"/>
    <property type="molecule type" value="Genomic_DNA"/>
</dbReference>
<evidence type="ECO:0000256" key="1">
    <source>
        <dbReference type="SAM" id="Phobius"/>
    </source>
</evidence>
<evidence type="ECO:0008006" key="4">
    <source>
        <dbReference type="Google" id="ProtNLM"/>
    </source>
</evidence>